<sequence>MAHPHQPTEIDALIPPSTQPPTYSATDAHPSYRPAAPDAAPKHAYLHAPSLIPRLLLFVLLFILSFLSLLLLLSLLLALIHPEIAAYLPPHRSSTSTPLLLSALSALLSLSALMTFDAPALLTRLVLWFCLSLTALDLILLVSVNQLRHRENWLGATALLLLLSTLATALGANVYVARVHREAQHAHRAATQEEAERTAMVLAADGGYWTGRVRRGLKVAFEFVLSFASAIGLFLITVNLIVVAADSTLDLPYANSQLVAVQPPPARWSYNVHVACAGQRNNTVHPSSSAADAFSDANASAPVKQPPVMLYESMSGIPGTLGGEWLFRLAEEGVGRACIWDRPGYGFSDSSPGSDVPHVTAALHSALERIGEEGPFMLVGAGYGGLISRYFATLYPAQTHSVLYIDAQHPSLFYQGPPPSAVGDWWAYAASPLGWSRLGDLLRGSRPGNTRWWRTVGPHADGLQKARLDERLQSHRRDSLSSLALNSTYPDYPFHTPTIVLTSRERMDSVPNWQRVQRDIWSGAIGQGKVAWRVVKGAGHDLCKGLRGEGECRRAVEELLLL</sequence>
<dbReference type="InterPro" id="IPR019431">
    <property type="entry name" value="DUF2417"/>
</dbReference>
<feature type="transmembrane region" description="Helical" evidence="2">
    <location>
        <begin position="125"/>
        <end position="147"/>
    </location>
</feature>
<dbReference type="OrthoDB" id="164921at2759"/>
<feature type="transmembrane region" description="Helical" evidence="2">
    <location>
        <begin position="153"/>
        <end position="176"/>
    </location>
</feature>
<keyword evidence="4" id="KW-1185">Reference proteome</keyword>
<evidence type="ECO:0000313" key="3">
    <source>
        <dbReference type="EMBL" id="KZO91242.1"/>
    </source>
</evidence>
<reference evidence="3 4" key="1">
    <citation type="journal article" date="2016" name="Mol. Biol. Evol.">
        <title>Comparative Genomics of Early-Diverging Mushroom-Forming Fungi Provides Insights into the Origins of Lignocellulose Decay Capabilities.</title>
        <authorList>
            <person name="Nagy L.G."/>
            <person name="Riley R."/>
            <person name="Tritt A."/>
            <person name="Adam C."/>
            <person name="Daum C."/>
            <person name="Floudas D."/>
            <person name="Sun H."/>
            <person name="Yadav J.S."/>
            <person name="Pangilinan J."/>
            <person name="Larsson K.H."/>
            <person name="Matsuura K."/>
            <person name="Barry K."/>
            <person name="Labutti K."/>
            <person name="Kuo R."/>
            <person name="Ohm R.A."/>
            <person name="Bhattacharya S.S."/>
            <person name="Shirouzu T."/>
            <person name="Yoshinaga Y."/>
            <person name="Martin F.M."/>
            <person name="Grigoriev I.V."/>
            <person name="Hibbett D.S."/>
        </authorList>
    </citation>
    <scope>NUCLEOTIDE SEQUENCE [LARGE SCALE GENOMIC DNA]</scope>
    <source>
        <strain evidence="3 4">TUFC12733</strain>
    </source>
</reference>
<keyword evidence="2" id="KW-0472">Membrane</keyword>
<feature type="region of interest" description="Disordered" evidence="1">
    <location>
        <begin position="1"/>
        <end position="30"/>
    </location>
</feature>
<accession>A0A167H545</accession>
<dbReference type="EMBL" id="KV417326">
    <property type="protein sequence ID" value="KZO91242.1"/>
    <property type="molecule type" value="Genomic_DNA"/>
</dbReference>
<name>A0A167H545_CALVF</name>
<evidence type="ECO:0008006" key="5">
    <source>
        <dbReference type="Google" id="ProtNLM"/>
    </source>
</evidence>
<feature type="transmembrane region" description="Helical" evidence="2">
    <location>
        <begin position="99"/>
        <end position="118"/>
    </location>
</feature>
<dbReference type="AlphaFoldDB" id="A0A167H545"/>
<dbReference type="Gene3D" id="3.40.50.1820">
    <property type="entry name" value="alpha/beta hydrolase"/>
    <property type="match status" value="1"/>
</dbReference>
<evidence type="ECO:0000313" key="4">
    <source>
        <dbReference type="Proteomes" id="UP000076738"/>
    </source>
</evidence>
<gene>
    <name evidence="3" type="ORF">CALVIDRAFT_602381</name>
</gene>
<proteinExistence type="predicted"/>
<organism evidence="3 4">
    <name type="scientific">Calocera viscosa (strain TUFC12733)</name>
    <dbReference type="NCBI Taxonomy" id="1330018"/>
    <lineage>
        <taxon>Eukaryota</taxon>
        <taxon>Fungi</taxon>
        <taxon>Dikarya</taxon>
        <taxon>Basidiomycota</taxon>
        <taxon>Agaricomycotina</taxon>
        <taxon>Dacrymycetes</taxon>
        <taxon>Dacrymycetales</taxon>
        <taxon>Dacrymycetaceae</taxon>
        <taxon>Calocera</taxon>
    </lineage>
</organism>
<keyword evidence="2" id="KW-0812">Transmembrane</keyword>
<dbReference type="Pfam" id="PF10329">
    <property type="entry name" value="DUF2417"/>
    <property type="match status" value="1"/>
</dbReference>
<feature type="transmembrane region" description="Helical" evidence="2">
    <location>
        <begin position="219"/>
        <end position="245"/>
    </location>
</feature>
<dbReference type="STRING" id="1330018.A0A167H545"/>
<feature type="transmembrane region" description="Helical" evidence="2">
    <location>
        <begin position="55"/>
        <end position="79"/>
    </location>
</feature>
<keyword evidence="2" id="KW-1133">Transmembrane helix</keyword>
<dbReference type="Proteomes" id="UP000076738">
    <property type="component" value="Unassembled WGS sequence"/>
</dbReference>
<protein>
    <recommendedName>
        <fullName evidence="5">AB hydrolase-1 domain-containing protein</fullName>
    </recommendedName>
</protein>
<dbReference type="InterPro" id="IPR029058">
    <property type="entry name" value="AB_hydrolase_fold"/>
</dbReference>
<evidence type="ECO:0000256" key="1">
    <source>
        <dbReference type="SAM" id="MobiDB-lite"/>
    </source>
</evidence>
<dbReference type="SUPFAM" id="SSF53474">
    <property type="entry name" value="alpha/beta-Hydrolases"/>
    <property type="match status" value="1"/>
</dbReference>
<evidence type="ECO:0000256" key="2">
    <source>
        <dbReference type="SAM" id="Phobius"/>
    </source>
</evidence>